<dbReference type="Proteomes" id="UP001295740">
    <property type="component" value="Unassembled WGS sequence"/>
</dbReference>
<feature type="compositionally biased region" description="Polar residues" evidence="2">
    <location>
        <begin position="1"/>
        <end position="14"/>
    </location>
</feature>
<proteinExistence type="predicted"/>
<dbReference type="Pfam" id="PF26434">
    <property type="entry name" value="YAG7_C"/>
    <property type="match status" value="1"/>
</dbReference>
<evidence type="ECO:0000256" key="2">
    <source>
        <dbReference type="SAM" id="MobiDB-lite"/>
    </source>
</evidence>
<dbReference type="AlphaFoldDB" id="A0AAI8YKN6"/>
<evidence type="ECO:0000313" key="5">
    <source>
        <dbReference type="Proteomes" id="UP001295740"/>
    </source>
</evidence>
<keyword evidence="5" id="KW-1185">Reference proteome</keyword>
<feature type="compositionally biased region" description="Basic and acidic residues" evidence="2">
    <location>
        <begin position="485"/>
        <end position="494"/>
    </location>
</feature>
<name>A0AAI8YKN6_9PEZI</name>
<feature type="region of interest" description="Disordered" evidence="2">
    <location>
        <begin position="1"/>
        <end position="56"/>
    </location>
</feature>
<reference evidence="4" key="1">
    <citation type="submission" date="2023-10" db="EMBL/GenBank/DDBJ databases">
        <authorList>
            <person name="Hackl T."/>
        </authorList>
    </citation>
    <scope>NUCLEOTIDE SEQUENCE</scope>
</reference>
<feature type="domain" description="YAG7-like dimerisation" evidence="3">
    <location>
        <begin position="195"/>
        <end position="279"/>
    </location>
</feature>
<gene>
    <name evidence="4" type="ORF">KHLLAP_LOCUS11270</name>
</gene>
<evidence type="ECO:0000256" key="1">
    <source>
        <dbReference type="SAM" id="Coils"/>
    </source>
</evidence>
<feature type="region of interest" description="Disordered" evidence="2">
    <location>
        <begin position="285"/>
        <end position="305"/>
    </location>
</feature>
<feature type="compositionally biased region" description="Low complexity" evidence="2">
    <location>
        <begin position="285"/>
        <end position="301"/>
    </location>
</feature>
<feature type="compositionally biased region" description="Gly residues" evidence="2">
    <location>
        <begin position="469"/>
        <end position="484"/>
    </location>
</feature>
<feature type="coiled-coil region" evidence="1">
    <location>
        <begin position="125"/>
        <end position="192"/>
    </location>
</feature>
<protein>
    <submittedName>
        <fullName evidence="4">Uu.00g064270.m01.CDS01</fullName>
    </submittedName>
</protein>
<feature type="compositionally biased region" description="Polar residues" evidence="2">
    <location>
        <begin position="323"/>
        <end position="340"/>
    </location>
</feature>
<feature type="compositionally biased region" description="Low complexity" evidence="2">
    <location>
        <begin position="342"/>
        <end position="355"/>
    </location>
</feature>
<feature type="compositionally biased region" description="Polar residues" evidence="2">
    <location>
        <begin position="358"/>
        <end position="371"/>
    </location>
</feature>
<accession>A0AAI8YKN6</accession>
<dbReference type="EMBL" id="CAUWAG010000018">
    <property type="protein sequence ID" value="CAJ2510802.1"/>
    <property type="molecule type" value="Genomic_DNA"/>
</dbReference>
<feature type="region of interest" description="Disordered" evidence="2">
    <location>
        <begin position="321"/>
        <end position="494"/>
    </location>
</feature>
<feature type="compositionally biased region" description="Polar residues" evidence="2">
    <location>
        <begin position="386"/>
        <end position="429"/>
    </location>
</feature>
<sequence>MPSSTVQNPPVQTESKSAMKKKAKAVRVECPAPSASPAPEKPASQDGQDDNSESPYVRDLAKNIRNVNKKIVSHTSPPLPFVKLWTSRLTNHLQANASKTDSIVEEHKGKSLDELVDAKIINVDQRTQRLKKPQLEAQLAQYEEQLAQYKKVDDEYRNRAAADKAALEKSLTEKLEKEKEEAISEVKEKAAADLKKTQHDSLLILSQFLRLAAARRTEDADAGLDENLALEGVLLHVYSGDEDAVSTMMKLIDGSDEKARSVGDDELETTFAQVKAASIAHINATEAASEATEAPEPDATSDAVETDPTVAHAGLTEIDATGATPTATNGHNESTAQSGAPANADVSDGAANAAAESQWDTNNDLSASITQEDWVEVPRDPAETDTGLTATPAAASNTQSWADDQPDSTPEPQQSSAPTEANDGFQSVQRKGPRGHDREGSGNFRGRGFHRGGSRGGFGEGRGGRGRGRGQGGRGRGGPGGFGGPKKEPAANQS</sequence>
<evidence type="ECO:0000313" key="4">
    <source>
        <dbReference type="EMBL" id="CAJ2510802.1"/>
    </source>
</evidence>
<evidence type="ECO:0000259" key="3">
    <source>
        <dbReference type="Pfam" id="PF26434"/>
    </source>
</evidence>
<dbReference type="InterPro" id="IPR058602">
    <property type="entry name" value="YAG7_dimerisation_dom"/>
</dbReference>
<organism evidence="4 5">
    <name type="scientific">Anthostomella pinea</name>
    <dbReference type="NCBI Taxonomy" id="933095"/>
    <lineage>
        <taxon>Eukaryota</taxon>
        <taxon>Fungi</taxon>
        <taxon>Dikarya</taxon>
        <taxon>Ascomycota</taxon>
        <taxon>Pezizomycotina</taxon>
        <taxon>Sordariomycetes</taxon>
        <taxon>Xylariomycetidae</taxon>
        <taxon>Xylariales</taxon>
        <taxon>Xylariaceae</taxon>
        <taxon>Anthostomella</taxon>
    </lineage>
</organism>
<comment type="caution">
    <text evidence="4">The sequence shown here is derived from an EMBL/GenBank/DDBJ whole genome shotgun (WGS) entry which is preliminary data.</text>
</comment>
<keyword evidence="1" id="KW-0175">Coiled coil</keyword>